<sequence length="122" mass="13025">MTGIRHLALAAVAATAAFVPAARADCVICANSIVMNEDLADCFLQKYADPAAISGDMVAVDLSRCEKSRSVVLALPEPKAAFEEPDTKFLLSRGQVECLKDKLQSDEIDLDPSARIDLGACR</sequence>
<dbReference type="EMBL" id="FXBL01000004">
    <property type="protein sequence ID" value="SMH32421.1"/>
    <property type="molecule type" value="Genomic_DNA"/>
</dbReference>
<dbReference type="Proteomes" id="UP000193083">
    <property type="component" value="Unassembled WGS sequence"/>
</dbReference>
<keyword evidence="1" id="KW-0732">Signal</keyword>
<organism evidence="2 3">
    <name type="scientific">Mesorhizobium australicum</name>
    <dbReference type="NCBI Taxonomy" id="536018"/>
    <lineage>
        <taxon>Bacteria</taxon>
        <taxon>Pseudomonadati</taxon>
        <taxon>Pseudomonadota</taxon>
        <taxon>Alphaproteobacteria</taxon>
        <taxon>Hyphomicrobiales</taxon>
        <taxon>Phyllobacteriaceae</taxon>
        <taxon>Mesorhizobium</taxon>
    </lineage>
</organism>
<gene>
    <name evidence="2" type="ORF">SAMN02982922_1285</name>
</gene>
<keyword evidence="3" id="KW-1185">Reference proteome</keyword>
<accession>A0A1X7N4S5</accession>
<name>A0A1X7N4S5_9HYPH</name>
<evidence type="ECO:0000313" key="2">
    <source>
        <dbReference type="EMBL" id="SMH32421.1"/>
    </source>
</evidence>
<feature type="signal peptide" evidence="1">
    <location>
        <begin position="1"/>
        <end position="24"/>
    </location>
</feature>
<evidence type="ECO:0000313" key="3">
    <source>
        <dbReference type="Proteomes" id="UP000193083"/>
    </source>
</evidence>
<dbReference type="OrthoDB" id="8098925at2"/>
<feature type="chain" id="PRO_5012598038" evidence="1">
    <location>
        <begin position="25"/>
        <end position="122"/>
    </location>
</feature>
<evidence type="ECO:0000256" key="1">
    <source>
        <dbReference type="SAM" id="SignalP"/>
    </source>
</evidence>
<dbReference type="RefSeq" id="WP_085463386.1">
    <property type="nucleotide sequence ID" value="NZ_FXBL01000004.1"/>
</dbReference>
<proteinExistence type="predicted"/>
<protein>
    <submittedName>
        <fullName evidence="2">Uncharacterized protein</fullName>
    </submittedName>
</protein>
<dbReference type="AlphaFoldDB" id="A0A1X7N4S5"/>
<reference evidence="2 3" key="1">
    <citation type="submission" date="2017-04" db="EMBL/GenBank/DDBJ databases">
        <authorList>
            <person name="Afonso C.L."/>
            <person name="Miller P.J."/>
            <person name="Scott M.A."/>
            <person name="Spackman E."/>
            <person name="Goraichik I."/>
            <person name="Dimitrov K.M."/>
            <person name="Suarez D.L."/>
            <person name="Swayne D.E."/>
        </authorList>
    </citation>
    <scope>NUCLEOTIDE SEQUENCE [LARGE SCALE GENOMIC DNA]</scope>
    <source>
        <strain evidence="2 3">B5P</strain>
    </source>
</reference>